<name>D5QFI0_NOVHA</name>
<comment type="caution">
    <text evidence="1">The sequence shown here is derived from an EMBL/GenBank/DDBJ whole genome shotgun (WGS) entry which is preliminary data.</text>
</comment>
<reference evidence="1 2" key="1">
    <citation type="journal article" date="2010" name="J. Bacteriol.">
        <title>Genome sequence of a cellulose-producing bacterium, Gluconacetobacter hansenii ATCC 23769.</title>
        <authorList>
            <person name="Iyer P.R."/>
            <person name="Geib S.M."/>
            <person name="Catchmark J."/>
            <person name="Kao T.H."/>
            <person name="Tien M."/>
        </authorList>
    </citation>
    <scope>NUCLEOTIDE SEQUENCE [LARGE SCALE GENOMIC DNA]</scope>
    <source>
        <strain evidence="1 2">ATCC 23769</strain>
    </source>
</reference>
<dbReference type="InterPro" id="IPR013785">
    <property type="entry name" value="Aldolase_TIM"/>
</dbReference>
<proteinExistence type="predicted"/>
<evidence type="ECO:0000313" key="2">
    <source>
        <dbReference type="Proteomes" id="UP000006468"/>
    </source>
</evidence>
<dbReference type="HOGENOM" id="CLU_3099929_0_0_5"/>
<sequence length="51" mass="5619">MLFSPSSLGGLNLPNRIIMPPTTHSRAQREGMLPLVINVMHAQGDCIFTRV</sequence>
<dbReference type="AlphaFoldDB" id="D5QFI0"/>
<dbReference type="Gene3D" id="3.20.20.70">
    <property type="entry name" value="Aldolase class I"/>
    <property type="match status" value="1"/>
</dbReference>
<gene>
    <name evidence="1" type="ORF">GXY_09499</name>
</gene>
<accession>D5QFI0</accession>
<evidence type="ECO:0000313" key="1">
    <source>
        <dbReference type="EMBL" id="EFG84130.1"/>
    </source>
</evidence>
<dbReference type="Proteomes" id="UP000006468">
    <property type="component" value="Chromosome"/>
</dbReference>
<organism evidence="1 2">
    <name type="scientific">Novacetimonas hansenii ATCC 23769</name>
    <dbReference type="NCBI Taxonomy" id="714995"/>
    <lineage>
        <taxon>Bacteria</taxon>
        <taxon>Pseudomonadati</taxon>
        <taxon>Pseudomonadota</taxon>
        <taxon>Alphaproteobacteria</taxon>
        <taxon>Acetobacterales</taxon>
        <taxon>Acetobacteraceae</taxon>
        <taxon>Novacetimonas</taxon>
    </lineage>
</organism>
<evidence type="ECO:0008006" key="3">
    <source>
        <dbReference type="Google" id="ProtNLM"/>
    </source>
</evidence>
<dbReference type="SUPFAM" id="SSF51395">
    <property type="entry name" value="FMN-linked oxidoreductases"/>
    <property type="match status" value="1"/>
</dbReference>
<dbReference type="EMBL" id="ADTV01000037">
    <property type="protein sequence ID" value="EFG84130.1"/>
    <property type="molecule type" value="Genomic_DNA"/>
</dbReference>
<protein>
    <recommendedName>
        <fullName evidence="3">NADH:flavin oxidoreductase/NADH oxidase N-terminal domain-containing protein</fullName>
    </recommendedName>
</protein>